<evidence type="ECO:0000256" key="3">
    <source>
        <dbReference type="ARBA" id="ARBA00016296"/>
    </source>
</evidence>
<comment type="caution">
    <text evidence="12">The sequence shown here is derived from an EMBL/GenBank/DDBJ whole genome shotgun (WGS) entry which is preliminary data.</text>
</comment>
<feature type="domain" description="Guanylate kinase-like" evidence="11">
    <location>
        <begin position="35"/>
        <end position="213"/>
    </location>
</feature>
<dbReference type="GO" id="GO:0005524">
    <property type="term" value="F:ATP binding"/>
    <property type="evidence" value="ECO:0007669"/>
    <property type="project" value="UniProtKB-UniRule"/>
</dbReference>
<evidence type="ECO:0000256" key="4">
    <source>
        <dbReference type="ARBA" id="ARBA00022679"/>
    </source>
</evidence>
<dbReference type="PROSITE" id="PS50052">
    <property type="entry name" value="GUANYLATE_KINASE_2"/>
    <property type="match status" value="1"/>
</dbReference>
<comment type="similarity">
    <text evidence="1 9">Belongs to the guanylate kinase family.</text>
</comment>
<gene>
    <name evidence="9" type="primary">gmk</name>
    <name evidence="12" type="ORF">FJY68_11080</name>
</gene>
<feature type="binding site" evidence="9">
    <location>
        <begin position="42"/>
        <end position="49"/>
    </location>
    <ligand>
        <name>ATP</name>
        <dbReference type="ChEBI" id="CHEBI:30616"/>
    </ligand>
</feature>
<accession>A0A938BS86</accession>
<comment type="catalytic activity">
    <reaction evidence="9">
        <text>GMP + ATP = GDP + ADP</text>
        <dbReference type="Rhea" id="RHEA:20780"/>
        <dbReference type="ChEBI" id="CHEBI:30616"/>
        <dbReference type="ChEBI" id="CHEBI:58115"/>
        <dbReference type="ChEBI" id="CHEBI:58189"/>
        <dbReference type="ChEBI" id="CHEBI:456216"/>
        <dbReference type="EC" id="2.7.4.8"/>
    </reaction>
</comment>
<comment type="subcellular location">
    <subcellularLocation>
        <location evidence="9">Cytoplasm</location>
    </subcellularLocation>
</comment>
<evidence type="ECO:0000256" key="10">
    <source>
        <dbReference type="SAM" id="MobiDB-lite"/>
    </source>
</evidence>
<feature type="compositionally biased region" description="Basic and acidic residues" evidence="10">
    <location>
        <begin position="163"/>
        <end position="181"/>
    </location>
</feature>
<reference evidence="12" key="1">
    <citation type="submission" date="2019-03" db="EMBL/GenBank/DDBJ databases">
        <title>Lake Tanganyika Metagenome-Assembled Genomes (MAGs).</title>
        <authorList>
            <person name="Tran P."/>
        </authorList>
    </citation>
    <scope>NUCLEOTIDE SEQUENCE</scope>
    <source>
        <strain evidence="12">K_DeepCast_150m_m2_040</strain>
    </source>
</reference>
<evidence type="ECO:0000256" key="6">
    <source>
        <dbReference type="ARBA" id="ARBA00022777"/>
    </source>
</evidence>
<evidence type="ECO:0000259" key="11">
    <source>
        <dbReference type="PROSITE" id="PS50052"/>
    </source>
</evidence>
<evidence type="ECO:0000256" key="1">
    <source>
        <dbReference type="ARBA" id="ARBA00005790"/>
    </source>
</evidence>
<evidence type="ECO:0000313" key="12">
    <source>
        <dbReference type="EMBL" id="MBM3332370.1"/>
    </source>
</evidence>
<dbReference type="EC" id="2.7.4.8" evidence="2 9"/>
<dbReference type="SUPFAM" id="SSF52540">
    <property type="entry name" value="P-loop containing nucleoside triphosphate hydrolases"/>
    <property type="match status" value="1"/>
</dbReference>
<dbReference type="GO" id="GO:0005829">
    <property type="term" value="C:cytosol"/>
    <property type="evidence" value="ECO:0007669"/>
    <property type="project" value="TreeGrafter"/>
</dbReference>
<keyword evidence="6 9" id="KW-0418">Kinase</keyword>
<keyword evidence="7 9" id="KW-0067">ATP-binding</keyword>
<dbReference type="InterPro" id="IPR008145">
    <property type="entry name" value="GK/Ca_channel_bsu"/>
</dbReference>
<dbReference type="InterPro" id="IPR008144">
    <property type="entry name" value="Guanylate_kin-like_dom"/>
</dbReference>
<dbReference type="CDD" id="cd00071">
    <property type="entry name" value="GMPK"/>
    <property type="match status" value="1"/>
</dbReference>
<dbReference type="Pfam" id="PF00625">
    <property type="entry name" value="Guanylate_kin"/>
    <property type="match status" value="1"/>
</dbReference>
<dbReference type="Proteomes" id="UP000779900">
    <property type="component" value="Unassembled WGS sequence"/>
</dbReference>
<evidence type="ECO:0000256" key="2">
    <source>
        <dbReference type="ARBA" id="ARBA00012961"/>
    </source>
</evidence>
<dbReference type="NCBIfam" id="TIGR03263">
    <property type="entry name" value="guanyl_kin"/>
    <property type="match status" value="1"/>
</dbReference>
<name>A0A938BS86_UNCW3</name>
<sequence>MSSNALRHTRHAQRRATSHAASGVLRRASSVGHSPFLVVLSAPSGAGKTSICREVERRGRDIAYSVSATTRPRRQGEIHGRSYLFCSEKQFNQMSARNGLLESAGVYGHRYGTPKAPVLRHFRAGRDVIADLDVQGMRSCRKALPGTVSIFVTAPDFTELDRRLHGRGTESADSVKRREADREEELAAVPEFDYLVVNDRLEQAVDDVMAIVRSERLRTSRMSPTARNPKTKTEGRRPQK</sequence>
<dbReference type="EMBL" id="VGIR01000080">
    <property type="protein sequence ID" value="MBM3332370.1"/>
    <property type="molecule type" value="Genomic_DNA"/>
</dbReference>
<dbReference type="HAMAP" id="MF_00328">
    <property type="entry name" value="Guanylate_kinase"/>
    <property type="match status" value="1"/>
</dbReference>
<evidence type="ECO:0000313" key="13">
    <source>
        <dbReference type="Proteomes" id="UP000779900"/>
    </source>
</evidence>
<evidence type="ECO:0000256" key="7">
    <source>
        <dbReference type="ARBA" id="ARBA00022840"/>
    </source>
</evidence>
<feature type="compositionally biased region" description="Basic and acidic residues" evidence="10">
    <location>
        <begin position="231"/>
        <end position="240"/>
    </location>
</feature>
<organism evidence="12 13">
    <name type="scientific">candidate division WOR-3 bacterium</name>
    <dbReference type="NCBI Taxonomy" id="2052148"/>
    <lineage>
        <taxon>Bacteria</taxon>
        <taxon>Bacteria division WOR-3</taxon>
    </lineage>
</organism>
<evidence type="ECO:0000256" key="9">
    <source>
        <dbReference type="HAMAP-Rule" id="MF_00328"/>
    </source>
</evidence>
<dbReference type="InterPro" id="IPR027417">
    <property type="entry name" value="P-loop_NTPase"/>
</dbReference>
<dbReference type="InterPro" id="IPR017665">
    <property type="entry name" value="Guanylate_kinase"/>
</dbReference>
<dbReference type="Gene3D" id="3.40.50.300">
    <property type="entry name" value="P-loop containing nucleotide triphosphate hydrolases"/>
    <property type="match status" value="1"/>
</dbReference>
<evidence type="ECO:0000256" key="5">
    <source>
        <dbReference type="ARBA" id="ARBA00022741"/>
    </source>
</evidence>
<feature type="region of interest" description="Disordered" evidence="10">
    <location>
        <begin position="214"/>
        <end position="240"/>
    </location>
</feature>
<dbReference type="PANTHER" id="PTHR23117">
    <property type="entry name" value="GUANYLATE KINASE-RELATED"/>
    <property type="match status" value="1"/>
</dbReference>
<feature type="region of interest" description="Disordered" evidence="10">
    <location>
        <begin position="1"/>
        <end position="25"/>
    </location>
</feature>
<protein>
    <recommendedName>
        <fullName evidence="3 9">Guanylate kinase</fullName>
        <ecNumber evidence="2 9">2.7.4.8</ecNumber>
    </recommendedName>
    <alternativeName>
        <fullName evidence="8 9">GMP kinase</fullName>
    </alternativeName>
</protein>
<dbReference type="FunFam" id="3.30.63.10:FF:000002">
    <property type="entry name" value="Guanylate kinase 1"/>
    <property type="match status" value="1"/>
</dbReference>
<proteinExistence type="inferred from homology"/>
<keyword evidence="9" id="KW-0963">Cytoplasm</keyword>
<keyword evidence="5 9" id="KW-0547">Nucleotide-binding</keyword>
<dbReference type="GO" id="GO:0004385">
    <property type="term" value="F:GMP kinase activity"/>
    <property type="evidence" value="ECO:0007669"/>
    <property type="project" value="UniProtKB-UniRule"/>
</dbReference>
<comment type="function">
    <text evidence="9">Essential for recycling GMP and indirectly, cGMP.</text>
</comment>
<feature type="region of interest" description="Disordered" evidence="10">
    <location>
        <begin position="163"/>
        <end position="182"/>
    </location>
</feature>
<evidence type="ECO:0000256" key="8">
    <source>
        <dbReference type="ARBA" id="ARBA00030128"/>
    </source>
</evidence>
<keyword evidence="4 9" id="KW-0808">Transferase</keyword>
<dbReference type="AlphaFoldDB" id="A0A938BS86"/>
<dbReference type="SMART" id="SM00072">
    <property type="entry name" value="GuKc"/>
    <property type="match status" value="1"/>
</dbReference>
<dbReference type="PANTHER" id="PTHR23117:SF13">
    <property type="entry name" value="GUANYLATE KINASE"/>
    <property type="match status" value="1"/>
</dbReference>
<feature type="compositionally biased region" description="Basic residues" evidence="10">
    <location>
        <begin position="7"/>
        <end position="17"/>
    </location>
</feature>
<dbReference type="Gene3D" id="3.30.63.10">
    <property type="entry name" value="Guanylate Kinase phosphate binding domain"/>
    <property type="match status" value="1"/>
</dbReference>